<sequence length="1569" mass="177942">MALPGLSKGVSEQYMLQRHHRIFERILEEISDLDILSQKHSPTVFPVYAHAAEHEFVAEIFEWLKVCTSKVFGDRSPFQYWYDREKGTAGSDILSNQFCLLPRFVEVEDSHDIKSVDRVIIFCSEVIQDYLDDKRMKAYIEDIKDVYFKFEKECRLKTSSGLEEFKDEIRKIAKEYRTKDGYHRVLTELAFLEIRSIHMGRNHGIIPVLLSGDNIDYLPFFETDDRIWVSISLKSNDQLTKSMSLKHEAFLKLLCQVYTEDWEHINALKQCYKNCIKFESDIPPEKFENMLEREIGGVTKKINHKMRGNFRIGAQLHQPYNATATVQQNRCLAALRTTDPQVDKERIEETKGGLLGNVSNWIFDNNDFQQWRYNQDNCLLWIKGDPGKGKTMLLCGIINELQRSDEAILAYFFCQGTDERINNAIAVLRGLIYMLISRQPALSSHLHEKFEVAGENLFKDTNTFTALSGTLKAMLKDESLKPTILIIDGLDECQKDLPRLLSLIVSCLSISSRVKWLVSSRNWFEIEQQLQQAERGTGLSLELNNESVSAAIERYVREKVEYLSKIKNYTGKRRHDVEQYLIKNASGTFLWVALVCQDLENARLPMPLELHNFPPGLDSLYHRMLQQIKDIEDEYITNICFQVLAIMVITYRPITLDELVSLNNLDEVLPEQIIQLCRSFLVIREQSIFFVHQSAKDFLSEKATKIIFPIGISEVHNKIFLNSMTAMSKTLKQDIYNLQYSGFPIDKVKQLDPDPLAPIRYSCIYWIHHLRDGDPEKNREHIQDNSNIHEFLKKHLLYWLEVMSLMRKTSECINAINSLDFYVPANRGSELYTFIYDAKRFVLHNRIGIEQAPLQIYCSALFFAPENSIIRKTFQEHIPNWFYRISSTQSNWSAALQTLEGHSHWVNLVAFSPDGTKVASGSSDGTIRLWDTATGESLQIFKWHSNSVDSIISLCSITFSPDGTKITSRFNDRTIRLWDTATSKLLQMFEDYSGSVYSSPVYSVSLDGTKVASGSSNGMIRLWDTATSELLQLFQGHSDSICSIAISSDNKKIASGATTIKLWDTTTGKLLQILEGHSDLIDSIVISLDNTKIVSGSFDHTIRLWDLVTGKLLRMFEGSSGSIYSVYSVSLDGTKVASSRSNGIIQLWDTTTSELLQMQDHSYPIHSIAISSDNKKMASGTTTIKLWDTTTGKLLQILEGHLNNVNSITFSLDNTKIASGSNDQTIRLWDIATNKSFHILEGHSGSVNSTTFSSDNRKGASGFHNKKIHFRNTAIGKTLETLKVHSHSIFSDVLSLNSRRKGSDSYNQMIQLSDTVTDNSFQIDQIHSSPVISIAFSPDGTKLASGSFDNTSRLWDAVTGKLLQILRHSNPVISLAFSPDGTKIASGTTVTKLWDTTTGKLLQIFQCRRLHLINSIAFSPDGTKIASYSRNSDRRILVGVWDITTNKLLQVFQDHSDLITSFAFSSDSTKLVSGSNNQTIRLWDTATGESLPSLEDHAGLAASSPFERCISNHWITEGSDKGVQNILWLPPDYRPPLTRFHKGSLAMGFSNGNVFIFKLDTKTGFMVSR</sequence>
<organism evidence="5 6">
    <name type="scientific">Botryotinia fuckeliana (strain T4)</name>
    <name type="common">Noble rot fungus</name>
    <name type="synonym">Botrytis cinerea</name>
    <dbReference type="NCBI Taxonomy" id="999810"/>
    <lineage>
        <taxon>Eukaryota</taxon>
        <taxon>Fungi</taxon>
        <taxon>Dikarya</taxon>
        <taxon>Ascomycota</taxon>
        <taxon>Pezizomycotina</taxon>
        <taxon>Leotiomycetes</taxon>
        <taxon>Helotiales</taxon>
        <taxon>Sclerotiniaceae</taxon>
        <taxon>Botrytis</taxon>
    </lineage>
</organism>
<dbReference type="SMART" id="SM00320">
    <property type="entry name" value="WD40"/>
    <property type="match status" value="13"/>
</dbReference>
<evidence type="ECO:0000259" key="4">
    <source>
        <dbReference type="PROSITE" id="PS50837"/>
    </source>
</evidence>
<dbReference type="PROSITE" id="PS50837">
    <property type="entry name" value="NACHT"/>
    <property type="match status" value="1"/>
</dbReference>
<dbReference type="InterPro" id="IPR056884">
    <property type="entry name" value="NPHP3-like_N"/>
</dbReference>
<feature type="repeat" description="WD" evidence="3">
    <location>
        <begin position="1074"/>
        <end position="1115"/>
    </location>
</feature>
<evidence type="ECO:0000256" key="1">
    <source>
        <dbReference type="ARBA" id="ARBA00022574"/>
    </source>
</evidence>
<dbReference type="InterPro" id="IPR027417">
    <property type="entry name" value="P-loop_NTPase"/>
</dbReference>
<dbReference type="InterPro" id="IPR036322">
    <property type="entry name" value="WD40_repeat_dom_sf"/>
</dbReference>
<dbReference type="InterPro" id="IPR011044">
    <property type="entry name" value="Quino_amine_DH_bsu"/>
</dbReference>
<dbReference type="PROSITE" id="PS50082">
    <property type="entry name" value="WD_REPEATS_2"/>
    <property type="match status" value="7"/>
</dbReference>
<dbReference type="Gene3D" id="3.40.50.300">
    <property type="entry name" value="P-loop containing nucleotide triphosphate hydrolases"/>
    <property type="match status" value="1"/>
</dbReference>
<feature type="repeat" description="WD" evidence="3">
    <location>
        <begin position="899"/>
        <end position="940"/>
    </location>
</feature>
<dbReference type="InterPro" id="IPR019775">
    <property type="entry name" value="WD40_repeat_CS"/>
</dbReference>
<keyword evidence="2" id="KW-0677">Repeat</keyword>
<dbReference type="PANTHER" id="PTHR19848">
    <property type="entry name" value="WD40 REPEAT PROTEIN"/>
    <property type="match status" value="1"/>
</dbReference>
<evidence type="ECO:0000256" key="2">
    <source>
        <dbReference type="ARBA" id="ARBA00022737"/>
    </source>
</evidence>
<dbReference type="InterPro" id="IPR015943">
    <property type="entry name" value="WD40/YVTN_repeat-like_dom_sf"/>
</dbReference>
<dbReference type="PRINTS" id="PR00320">
    <property type="entry name" value="GPROTEINBRPT"/>
</dbReference>
<accession>G2YNN8</accession>
<feature type="repeat" description="WD" evidence="3">
    <location>
        <begin position="1452"/>
        <end position="1493"/>
    </location>
</feature>
<dbReference type="SUPFAM" id="SSF52540">
    <property type="entry name" value="P-loop containing nucleoside triphosphate hydrolases"/>
    <property type="match status" value="1"/>
</dbReference>
<dbReference type="Pfam" id="PF24883">
    <property type="entry name" value="NPHP3_N"/>
    <property type="match status" value="1"/>
</dbReference>
<evidence type="ECO:0000313" key="6">
    <source>
        <dbReference type="Proteomes" id="UP000008177"/>
    </source>
</evidence>
<dbReference type="HOGENOM" id="CLU_000288_6_16_1"/>
<reference evidence="6" key="1">
    <citation type="journal article" date="2011" name="PLoS Genet.">
        <title>Genomic analysis of the necrotrophic fungal pathogens Sclerotinia sclerotiorum and Botrytis cinerea.</title>
        <authorList>
            <person name="Amselem J."/>
            <person name="Cuomo C.A."/>
            <person name="van Kan J.A."/>
            <person name="Viaud M."/>
            <person name="Benito E.P."/>
            <person name="Couloux A."/>
            <person name="Coutinho P.M."/>
            <person name="de Vries R.P."/>
            <person name="Dyer P.S."/>
            <person name="Fillinger S."/>
            <person name="Fournier E."/>
            <person name="Gout L."/>
            <person name="Hahn M."/>
            <person name="Kohn L."/>
            <person name="Lapalu N."/>
            <person name="Plummer K.M."/>
            <person name="Pradier J.M."/>
            <person name="Quevillon E."/>
            <person name="Sharon A."/>
            <person name="Simon A."/>
            <person name="ten Have A."/>
            <person name="Tudzynski B."/>
            <person name="Tudzynski P."/>
            <person name="Wincker P."/>
            <person name="Andrew M."/>
            <person name="Anthouard V."/>
            <person name="Beever R.E."/>
            <person name="Beffa R."/>
            <person name="Benoit I."/>
            <person name="Bouzid O."/>
            <person name="Brault B."/>
            <person name="Chen Z."/>
            <person name="Choquer M."/>
            <person name="Collemare J."/>
            <person name="Cotton P."/>
            <person name="Danchin E.G."/>
            <person name="Da Silva C."/>
            <person name="Gautier A."/>
            <person name="Giraud C."/>
            <person name="Giraud T."/>
            <person name="Gonzalez C."/>
            <person name="Grossetete S."/>
            <person name="Guldener U."/>
            <person name="Henrissat B."/>
            <person name="Howlett B.J."/>
            <person name="Kodira C."/>
            <person name="Kretschmer M."/>
            <person name="Lappartient A."/>
            <person name="Leroch M."/>
            <person name="Levis C."/>
            <person name="Mauceli E."/>
            <person name="Neuveglise C."/>
            <person name="Oeser B."/>
            <person name="Pearson M."/>
            <person name="Poulain J."/>
            <person name="Poussereau N."/>
            <person name="Quesneville H."/>
            <person name="Rascle C."/>
            <person name="Schumacher J."/>
            <person name="Segurens B."/>
            <person name="Sexton A."/>
            <person name="Silva E."/>
            <person name="Sirven C."/>
            <person name="Soanes D.M."/>
            <person name="Talbot N.J."/>
            <person name="Templeton M."/>
            <person name="Yandava C."/>
            <person name="Yarden O."/>
            <person name="Zeng Q."/>
            <person name="Rollins J.A."/>
            <person name="Lebrun M.H."/>
            <person name="Dickman M."/>
        </authorList>
    </citation>
    <scope>NUCLEOTIDE SEQUENCE [LARGE SCALE GENOMIC DNA]</scope>
    <source>
        <strain evidence="6">T4</strain>
    </source>
</reference>
<dbReference type="CDD" id="cd00200">
    <property type="entry name" value="WD40"/>
    <property type="match status" value="2"/>
</dbReference>
<dbReference type="InParanoid" id="G2YNN8"/>
<dbReference type="InterPro" id="IPR020472">
    <property type="entry name" value="WD40_PAC1"/>
</dbReference>
<protein>
    <submittedName>
        <fullName evidence="5">Similar to prolyl oligopeptidase</fullName>
    </submittedName>
</protein>
<dbReference type="EMBL" id="FQ790346">
    <property type="protein sequence ID" value="CCD53236.1"/>
    <property type="molecule type" value="Genomic_DNA"/>
</dbReference>
<dbReference type="PROSITE" id="PS00678">
    <property type="entry name" value="WD_REPEATS_1"/>
    <property type="match status" value="5"/>
</dbReference>
<dbReference type="Gene3D" id="2.130.10.10">
    <property type="entry name" value="YVTN repeat-like/Quinoprotein amine dehydrogenase"/>
    <property type="match status" value="5"/>
</dbReference>
<dbReference type="Proteomes" id="UP000008177">
    <property type="component" value="Unplaced contigs"/>
</dbReference>
<dbReference type="OrthoDB" id="538223at2759"/>
<dbReference type="PROSITE" id="PS50294">
    <property type="entry name" value="WD_REPEATS_REGION"/>
    <property type="match status" value="5"/>
</dbReference>
<feature type="repeat" description="WD" evidence="3">
    <location>
        <begin position="956"/>
        <end position="988"/>
    </location>
</feature>
<dbReference type="STRING" id="999810.G2YNN8"/>
<dbReference type="InterPro" id="IPR001680">
    <property type="entry name" value="WD40_rpt"/>
</dbReference>
<dbReference type="eggNOG" id="ENOG502SV50">
    <property type="taxonomic scope" value="Eukaryota"/>
</dbReference>
<feature type="repeat" description="WD" evidence="3">
    <location>
        <begin position="1198"/>
        <end position="1239"/>
    </location>
</feature>
<dbReference type="FunFam" id="3.40.50.300:FF:001638">
    <property type="entry name" value="NACHT and WD40 domain protein"/>
    <property type="match status" value="1"/>
</dbReference>
<dbReference type="InterPro" id="IPR007111">
    <property type="entry name" value="NACHT_NTPase"/>
</dbReference>
<dbReference type="Pfam" id="PF00400">
    <property type="entry name" value="WD40"/>
    <property type="match status" value="12"/>
</dbReference>
<dbReference type="SUPFAM" id="SSF50969">
    <property type="entry name" value="YVTN repeat-like/Quinoprotein amine dehydrogenase"/>
    <property type="match status" value="1"/>
</dbReference>
<evidence type="ECO:0000256" key="3">
    <source>
        <dbReference type="PROSITE-ProRule" id="PRU00221"/>
    </source>
</evidence>
<gene>
    <name evidence="5" type="ORF">BofuT4_P122550.1</name>
</gene>
<name>G2YNN8_BOTF4</name>
<feature type="domain" description="NACHT" evidence="4">
    <location>
        <begin position="378"/>
        <end position="597"/>
    </location>
</feature>
<evidence type="ECO:0000313" key="5">
    <source>
        <dbReference type="EMBL" id="CCD53236.1"/>
    </source>
</evidence>
<dbReference type="PANTHER" id="PTHR19848:SF8">
    <property type="entry name" value="F-BOX AND WD REPEAT DOMAIN CONTAINING 7"/>
    <property type="match status" value="1"/>
</dbReference>
<proteinExistence type="predicted"/>
<feature type="repeat" description="WD" evidence="3">
    <location>
        <begin position="1007"/>
        <end position="1033"/>
    </location>
</feature>
<dbReference type="SUPFAM" id="SSF50978">
    <property type="entry name" value="WD40 repeat-like"/>
    <property type="match status" value="2"/>
</dbReference>
<feature type="repeat" description="WD" evidence="3">
    <location>
        <begin position="1324"/>
        <end position="1365"/>
    </location>
</feature>
<keyword evidence="1 3" id="KW-0853">WD repeat</keyword>